<keyword evidence="3" id="KW-1185">Reference proteome</keyword>
<feature type="domain" description="DUF4397" evidence="1">
    <location>
        <begin position="30"/>
        <end position="142"/>
    </location>
</feature>
<accession>A0A1T5A2W2</accession>
<name>A0A1T5A2W2_9SPHI</name>
<proteinExistence type="predicted"/>
<protein>
    <recommendedName>
        <fullName evidence="1">DUF4397 domain-containing protein</fullName>
    </recommendedName>
</protein>
<dbReference type="STRING" id="572036.SAMN05661099_0258"/>
<dbReference type="AlphaFoldDB" id="A0A1T5A2W2"/>
<evidence type="ECO:0000313" key="3">
    <source>
        <dbReference type="Proteomes" id="UP000189981"/>
    </source>
</evidence>
<evidence type="ECO:0000259" key="1">
    <source>
        <dbReference type="Pfam" id="PF14344"/>
    </source>
</evidence>
<reference evidence="3" key="1">
    <citation type="submission" date="2017-02" db="EMBL/GenBank/DDBJ databases">
        <authorList>
            <person name="Varghese N."/>
            <person name="Submissions S."/>
        </authorList>
    </citation>
    <scope>NUCLEOTIDE SEQUENCE [LARGE SCALE GENOMIC DNA]</scope>
    <source>
        <strain evidence="3">DSM 22385</strain>
    </source>
</reference>
<gene>
    <name evidence="2" type="ORF">SAMN05661099_0258</name>
</gene>
<evidence type="ECO:0000313" key="2">
    <source>
        <dbReference type="EMBL" id="SKB29364.1"/>
    </source>
</evidence>
<organism evidence="2 3">
    <name type="scientific">Daejeonella lutea</name>
    <dbReference type="NCBI Taxonomy" id="572036"/>
    <lineage>
        <taxon>Bacteria</taxon>
        <taxon>Pseudomonadati</taxon>
        <taxon>Bacteroidota</taxon>
        <taxon>Sphingobacteriia</taxon>
        <taxon>Sphingobacteriales</taxon>
        <taxon>Sphingobacteriaceae</taxon>
        <taxon>Daejeonella</taxon>
    </lineage>
</organism>
<dbReference type="Pfam" id="PF14344">
    <property type="entry name" value="DUF4397"/>
    <property type="match status" value="1"/>
</dbReference>
<dbReference type="Proteomes" id="UP000189981">
    <property type="component" value="Unassembled WGS sequence"/>
</dbReference>
<dbReference type="PROSITE" id="PS51257">
    <property type="entry name" value="PROKAR_LIPOPROTEIN"/>
    <property type="match status" value="1"/>
</dbReference>
<sequence>MKVFTFLVLSTVFLASCQKPSNQEPDLQSAVNVVNATIGMPQMGFFINGGKIQGDLLKYTDESGYFITFPGTRSFDVAADGITDYVLKTTVTFKQNTYHTVFIVGESGSVSSFFTDDDLSNPPSGKAKLRFVNTSPDAGNLILTLKNGTSLFTEQGYKGASQFITMDPGVYDLQVKTSTGTVLVERNVTIATGVIYTAWVKGLRSGTSNSPIGLQFRSIN</sequence>
<dbReference type="InterPro" id="IPR025510">
    <property type="entry name" value="DUF4397"/>
</dbReference>
<dbReference type="EMBL" id="FUYR01000001">
    <property type="protein sequence ID" value="SKB29364.1"/>
    <property type="molecule type" value="Genomic_DNA"/>
</dbReference>